<keyword evidence="2 3" id="KW-0238">DNA-binding</keyword>
<dbReference type="InterPro" id="IPR046328">
    <property type="entry name" value="ETS_fam"/>
</dbReference>
<evidence type="ECO:0000256" key="1">
    <source>
        <dbReference type="ARBA" id="ARBA00005562"/>
    </source>
</evidence>
<feature type="domain" description="ETS" evidence="5">
    <location>
        <begin position="166"/>
        <end position="249"/>
    </location>
</feature>
<comment type="similarity">
    <text evidence="1 3">Belongs to the ETS family.</text>
</comment>
<accession>A0A1A8A1Y9</accession>
<dbReference type="GO" id="GO:0000981">
    <property type="term" value="F:DNA-binding transcription factor activity, RNA polymerase II-specific"/>
    <property type="evidence" value="ECO:0007669"/>
    <property type="project" value="TreeGrafter"/>
</dbReference>
<evidence type="ECO:0000256" key="2">
    <source>
        <dbReference type="ARBA" id="ARBA00023125"/>
    </source>
</evidence>
<evidence type="ECO:0000256" key="4">
    <source>
        <dbReference type="SAM" id="MobiDB-lite"/>
    </source>
</evidence>
<dbReference type="Gene3D" id="1.10.10.10">
    <property type="entry name" value="Winged helix-like DNA-binding domain superfamily/Winged helix DNA-binding domain"/>
    <property type="match status" value="1"/>
</dbReference>
<protein>
    <submittedName>
        <fullName evidence="6">Spleen focus forming virus (SFFV) proviral integration oncogene spi1a</fullName>
    </submittedName>
</protein>
<dbReference type="SMART" id="SM00413">
    <property type="entry name" value="ETS"/>
    <property type="match status" value="1"/>
</dbReference>
<reference evidence="6" key="1">
    <citation type="submission" date="2016-05" db="EMBL/GenBank/DDBJ databases">
        <authorList>
            <person name="Lavstsen T."/>
            <person name="Jespersen J.S."/>
        </authorList>
    </citation>
    <scope>NUCLEOTIDE SEQUENCE</scope>
    <source>
        <tissue evidence="6">Brain</tissue>
    </source>
</reference>
<keyword evidence="3" id="KW-0539">Nucleus</keyword>
<name>A0A1A8A1Y9_NOTFU</name>
<dbReference type="InterPro" id="IPR036390">
    <property type="entry name" value="WH_DNA-bd_sf"/>
</dbReference>
<evidence type="ECO:0000313" key="6">
    <source>
        <dbReference type="EMBL" id="SBP48536.1"/>
    </source>
</evidence>
<dbReference type="GO" id="GO:0030154">
    <property type="term" value="P:cell differentiation"/>
    <property type="evidence" value="ECO:0007669"/>
    <property type="project" value="TreeGrafter"/>
</dbReference>
<dbReference type="GO" id="GO:0005634">
    <property type="term" value="C:nucleus"/>
    <property type="evidence" value="ECO:0007669"/>
    <property type="project" value="UniProtKB-SubCell"/>
</dbReference>
<dbReference type="PANTHER" id="PTHR11849">
    <property type="entry name" value="ETS"/>
    <property type="match status" value="1"/>
</dbReference>
<dbReference type="PROSITE" id="PS00345">
    <property type="entry name" value="ETS_DOMAIN_1"/>
    <property type="match status" value="1"/>
</dbReference>
<dbReference type="FunFam" id="1.10.10.10:FF:000191">
    <property type="entry name" value="Transcription factor PU.1"/>
    <property type="match status" value="1"/>
</dbReference>
<reference evidence="6" key="2">
    <citation type="submission" date="2016-06" db="EMBL/GenBank/DDBJ databases">
        <title>The genome of a short-lived fish provides insights into sex chromosome evolution and the genetic control of aging.</title>
        <authorList>
            <person name="Reichwald K."/>
            <person name="Felder M."/>
            <person name="Petzold A."/>
            <person name="Koch P."/>
            <person name="Groth M."/>
            <person name="Platzer M."/>
        </authorList>
    </citation>
    <scope>NUCLEOTIDE SEQUENCE</scope>
    <source>
        <tissue evidence="6">Brain</tissue>
    </source>
</reference>
<dbReference type="InterPro" id="IPR000418">
    <property type="entry name" value="Ets_dom"/>
</dbReference>
<evidence type="ECO:0000256" key="3">
    <source>
        <dbReference type="RuleBase" id="RU004019"/>
    </source>
</evidence>
<feature type="region of interest" description="Disordered" evidence="4">
    <location>
        <begin position="105"/>
        <end position="127"/>
    </location>
</feature>
<dbReference type="SUPFAM" id="SSF46785">
    <property type="entry name" value="Winged helix' DNA-binding domain"/>
    <property type="match status" value="1"/>
</dbReference>
<sequence>MEGFVVSSASEEILSHEAETYRLPVDLYPYLSGVGEIYEDHRWNFHSDRVQPPDFENSPVNHLTELQAVSPQQLIQSFRYSSEPVHLHLEPPLAPLSLPSQYPPSASPARYYSEEDKRAVSPPLQTQATRRKSAYISSSWTCFGREDEFDDYNYSFRKDTSNKKKIRLYQFLLDLLRKGDMGDSIWWVDQDKGIFQFSTKNKEALATHWGVQKGNRKKMTYQKMARALRNYGKTGEIKKVKKKLTYQFSEEVLKSLYFRHYHH</sequence>
<comment type="subcellular location">
    <subcellularLocation>
        <location evidence="3">Nucleus</location>
    </subcellularLocation>
</comment>
<dbReference type="PROSITE" id="PS50061">
    <property type="entry name" value="ETS_DOMAIN_3"/>
    <property type="match status" value="1"/>
</dbReference>
<dbReference type="AlphaFoldDB" id="A0A1A8A1Y9"/>
<dbReference type="PANTHER" id="PTHR11849:SF16">
    <property type="entry name" value="TRANSCRIPTION FACTOR PU.1"/>
    <property type="match status" value="1"/>
</dbReference>
<dbReference type="GO" id="GO:0043565">
    <property type="term" value="F:sequence-specific DNA binding"/>
    <property type="evidence" value="ECO:0007669"/>
    <property type="project" value="InterPro"/>
</dbReference>
<dbReference type="PRINTS" id="PR00454">
    <property type="entry name" value="ETSDOMAIN"/>
</dbReference>
<organism evidence="6">
    <name type="scientific">Nothobranchius furzeri</name>
    <name type="common">Turquoise killifish</name>
    <dbReference type="NCBI Taxonomy" id="105023"/>
    <lineage>
        <taxon>Eukaryota</taxon>
        <taxon>Metazoa</taxon>
        <taxon>Chordata</taxon>
        <taxon>Craniata</taxon>
        <taxon>Vertebrata</taxon>
        <taxon>Euteleostomi</taxon>
        <taxon>Actinopterygii</taxon>
        <taxon>Neopterygii</taxon>
        <taxon>Teleostei</taxon>
        <taxon>Neoteleostei</taxon>
        <taxon>Acanthomorphata</taxon>
        <taxon>Ovalentaria</taxon>
        <taxon>Atherinomorphae</taxon>
        <taxon>Cyprinodontiformes</taxon>
        <taxon>Nothobranchiidae</taxon>
        <taxon>Nothobranchius</taxon>
    </lineage>
</organism>
<dbReference type="EMBL" id="HADY01010051">
    <property type="protein sequence ID" value="SBP48536.1"/>
    <property type="molecule type" value="Transcribed_RNA"/>
</dbReference>
<evidence type="ECO:0000259" key="5">
    <source>
        <dbReference type="PROSITE" id="PS50061"/>
    </source>
</evidence>
<dbReference type="Pfam" id="PF00178">
    <property type="entry name" value="Ets"/>
    <property type="match status" value="1"/>
</dbReference>
<dbReference type="PROSITE" id="PS00346">
    <property type="entry name" value="ETS_DOMAIN_2"/>
    <property type="match status" value="1"/>
</dbReference>
<proteinExistence type="inferred from homology"/>
<dbReference type="InterPro" id="IPR036388">
    <property type="entry name" value="WH-like_DNA-bd_sf"/>
</dbReference>
<gene>
    <name evidence="6" type="primary">SPI1A</name>
</gene>